<dbReference type="EMBL" id="CP032364">
    <property type="protein sequence ID" value="AYA99353.1"/>
    <property type="molecule type" value="Genomic_DNA"/>
</dbReference>
<dbReference type="InterPro" id="IPR014060">
    <property type="entry name" value="PglZ"/>
</dbReference>
<dbReference type="Proteomes" id="UP000265562">
    <property type="component" value="Chromosome"/>
</dbReference>
<keyword evidence="2" id="KW-1185">Reference proteome</keyword>
<dbReference type="AlphaFoldDB" id="A0A385Q3R9"/>
<proteinExistence type="predicted"/>
<dbReference type="Pfam" id="PF08665">
    <property type="entry name" value="PglZ"/>
    <property type="match status" value="1"/>
</dbReference>
<dbReference type="NCBIfam" id="TIGR02687">
    <property type="entry name" value="BREX-1 system phosphatase PglZ type A"/>
    <property type="match status" value="1"/>
</dbReference>
<organism evidence="1 2">
    <name type="scientific">Lachnoanaerobaculum umeaense</name>
    <dbReference type="NCBI Taxonomy" id="617123"/>
    <lineage>
        <taxon>Bacteria</taxon>
        <taxon>Bacillati</taxon>
        <taxon>Bacillota</taxon>
        <taxon>Clostridia</taxon>
        <taxon>Lachnospirales</taxon>
        <taxon>Lachnospiraceae</taxon>
        <taxon>Lachnoanaerobaculum</taxon>
    </lineage>
</organism>
<sequence>MSELNLKQIIDRLNEEFMGDTRKLVFWYDDKGEFAEDVQSIELANAKVYFLEADNQFYTKYFFERKDTKNNYLVYAPFPKPDVKNNHLEDTLLYSKRFFADRASLLSLDLGIDEKYKAVIEKHIKFFANKERSRRFYDLEIENFNEENILIGLLSSICRTRTCSFEEVVRVILTDGELENNKFIAEIKKYDLLDDFWKLSEKYFGYTDMDQTLESFVTTLFVTYTAKHISSDIPKEWEPYISYKSGNIIAFMDSIMNSVLYCDKYDQLSNFVDIKLGVEKTFAKYSPEIFLNCDTFECIDQLLINWIVERLLAEDIGAKLGGFSIVEIIEKREKMHFGVRTGCIYRMLKSAYYIVAAINYSCNDDFSSILEQYISCDYKIDQEYRNFYYEFDNLDDTYIFEGLRELVENIYTNEYLNKLIPKWNIALQEEDAFTKLPLQIDFYDSNVQNAKERTVVIISDAMRYEVGQELYSNLADDPKCRAKLDKQLSVLPSYTRLGMAALLPHDDITITDNYQVLVDDVLCDNLLGRQTVLQKHSQNSACIQFDDIKSLKKAELRDIFTGKQTIYIYHNQIDARGDKANTEDEVFVACKEAVDEIIDLIRRISTNANTYHFIITADHGFIYKRDKVTESDKISGVNDKNAFVNRRFIVADNAVNEDGITSISIGRVLRNQDTKVVSFPISSNVFKVSGGGQNFVHGGSSPQEMLVPVLDVKMERGHMDTKNASIALISMVQKITNKVTMLDFLQSEPVSDTIKATKYKIFFISEDNEKISNEISFFADSRETDTQKRIFRMKFQFKDKRYDKDKKYYLIVVDESTGEESFRHMVIMDLVFEDVF</sequence>
<dbReference type="KEGG" id="lua:D4A81_05050"/>
<protein>
    <submittedName>
        <fullName evidence="1">BREX-1 system phosphatase PglZ type A</fullName>
    </submittedName>
</protein>
<dbReference type="InterPro" id="IPR017850">
    <property type="entry name" value="Alkaline_phosphatase_core_sf"/>
</dbReference>
<evidence type="ECO:0000313" key="2">
    <source>
        <dbReference type="Proteomes" id="UP000265562"/>
    </source>
</evidence>
<reference evidence="1 2" key="1">
    <citation type="submission" date="2018-09" db="EMBL/GenBank/DDBJ databases">
        <title>Genome sequencing of Lachnoanaerobaculum umeaense DSM 23576.</title>
        <authorList>
            <person name="Kook J.-K."/>
            <person name="Park S.-N."/>
            <person name="Lim Y.K."/>
        </authorList>
    </citation>
    <scope>NUCLEOTIDE SEQUENCE [LARGE SCALE GENOMIC DNA]</scope>
    <source>
        <strain evidence="2">DSM 23576 \ CCUG 58757</strain>
    </source>
</reference>
<dbReference type="SUPFAM" id="SSF53649">
    <property type="entry name" value="Alkaline phosphatase-like"/>
    <property type="match status" value="1"/>
</dbReference>
<evidence type="ECO:0000313" key="1">
    <source>
        <dbReference type="EMBL" id="AYA99353.1"/>
    </source>
</evidence>
<dbReference type="RefSeq" id="WP_119808262.1">
    <property type="nucleotide sequence ID" value="NZ_CP032364.1"/>
</dbReference>
<gene>
    <name evidence="1" type="primary">pglZ</name>
    <name evidence="1" type="ORF">D4A81_05050</name>
</gene>
<name>A0A385Q3R9_9FIRM</name>
<dbReference type="OrthoDB" id="9769734at2"/>
<accession>A0A385Q3R9</accession>